<dbReference type="Proteomes" id="UP000244406">
    <property type="component" value="Unassembled WGS sequence"/>
</dbReference>
<feature type="transmembrane region" description="Helical" evidence="9">
    <location>
        <begin position="610"/>
        <end position="632"/>
    </location>
</feature>
<feature type="transmembrane region" description="Helical" evidence="9">
    <location>
        <begin position="761"/>
        <end position="779"/>
    </location>
</feature>
<proteinExistence type="inferred from homology"/>
<keyword evidence="3" id="KW-0813">Transport</keyword>
<evidence type="ECO:0000256" key="5">
    <source>
        <dbReference type="ARBA" id="ARBA00022856"/>
    </source>
</evidence>
<feature type="transmembrane region" description="Helical" evidence="9">
    <location>
        <begin position="272"/>
        <end position="293"/>
    </location>
</feature>
<name>A0A2V1A6Z6_9ASCO</name>
<comment type="subcellular location">
    <subcellularLocation>
        <location evidence="1">Membrane</location>
        <topology evidence="1">Multi-pass membrane protein</topology>
    </subcellularLocation>
</comment>
<evidence type="ECO:0000256" key="1">
    <source>
        <dbReference type="ARBA" id="ARBA00004141"/>
    </source>
</evidence>
<keyword evidence="4 9" id="KW-0812">Transmembrane</keyword>
<evidence type="ECO:0000313" key="10">
    <source>
        <dbReference type="EMBL" id="PVH13465.1"/>
    </source>
</evidence>
<dbReference type="AlphaFoldDB" id="A0A2V1A6Z6"/>
<keyword evidence="11" id="KW-1185">Reference proteome</keyword>
<gene>
    <name evidence="10" type="ORF">CXQ87_001570</name>
</gene>
<feature type="transmembrane region" description="Helical" evidence="9">
    <location>
        <begin position="331"/>
        <end position="349"/>
    </location>
</feature>
<feature type="transmembrane region" description="Helical" evidence="9">
    <location>
        <begin position="839"/>
        <end position="860"/>
    </location>
</feature>
<dbReference type="VEuPathDB" id="FungiDB:CXQ87_001570"/>
<dbReference type="GO" id="GO:0016020">
    <property type="term" value="C:membrane"/>
    <property type="evidence" value="ECO:0007669"/>
    <property type="project" value="UniProtKB-SubCell"/>
</dbReference>
<evidence type="ECO:0000256" key="2">
    <source>
        <dbReference type="ARBA" id="ARBA00008807"/>
    </source>
</evidence>
<feature type="transmembrane region" description="Helical" evidence="9">
    <location>
        <begin position="443"/>
        <end position="465"/>
    </location>
</feature>
<evidence type="ECO:0000256" key="4">
    <source>
        <dbReference type="ARBA" id="ARBA00022692"/>
    </source>
</evidence>
<evidence type="ECO:0000256" key="9">
    <source>
        <dbReference type="SAM" id="Phobius"/>
    </source>
</evidence>
<dbReference type="EMBL" id="PKFP01000001">
    <property type="protein sequence ID" value="PVH13465.1"/>
    <property type="molecule type" value="Genomic_DNA"/>
</dbReference>
<dbReference type="NCBIfam" id="TIGR00727">
    <property type="entry name" value="ISP4_OPT"/>
    <property type="match status" value="1"/>
</dbReference>
<comment type="similarity">
    <text evidence="2">Belongs to the oligopeptide OPT transporter family.</text>
</comment>
<dbReference type="Pfam" id="PF03169">
    <property type="entry name" value="OPT"/>
    <property type="match status" value="1"/>
</dbReference>
<dbReference type="InterPro" id="IPR004648">
    <property type="entry name" value="Oligpept_transpt"/>
</dbReference>
<feature type="transmembrane region" description="Helical" evidence="9">
    <location>
        <begin position="200"/>
        <end position="219"/>
    </location>
</feature>
<feature type="transmembrane region" description="Helical" evidence="9">
    <location>
        <begin position="509"/>
        <end position="527"/>
    </location>
</feature>
<keyword evidence="7 9" id="KW-1133">Transmembrane helix</keyword>
<dbReference type="PANTHER" id="PTHR22601">
    <property type="entry name" value="ISP4 LIKE PROTEIN"/>
    <property type="match status" value="1"/>
</dbReference>
<accession>A0A2V1A6Z6</accession>
<keyword evidence="6" id="KW-0653">Protein transport</keyword>
<reference evidence="10 11" key="1">
    <citation type="submission" date="2017-12" db="EMBL/GenBank/DDBJ databases">
        <title>Genome Sequence of the Amphotericin B-resistant Candida duobushaemulonii strain, B09383.</title>
        <authorList>
            <person name="Chow N.A."/>
            <person name="Gade L."/>
            <person name="Batra D."/>
            <person name="Rowe L.A."/>
            <person name="Loparev V.N."/>
            <person name="Litvintseva A.P."/>
        </authorList>
    </citation>
    <scope>NUCLEOTIDE SEQUENCE [LARGE SCALE GENOMIC DNA]</scope>
    <source>
        <strain evidence="10 11">B09383</strain>
    </source>
</reference>
<comment type="caution">
    <text evidence="10">The sequence shown here is derived from an EMBL/GenBank/DDBJ whole genome shotgun (WGS) entry which is preliminary data.</text>
</comment>
<protein>
    <submittedName>
        <fullName evidence="10">OPT family small oligopeptide transporter</fullName>
    </submittedName>
</protein>
<feature type="transmembrane region" description="Helical" evidence="9">
    <location>
        <begin position="811"/>
        <end position="827"/>
    </location>
</feature>
<evidence type="ECO:0000256" key="6">
    <source>
        <dbReference type="ARBA" id="ARBA00022927"/>
    </source>
</evidence>
<sequence>MSEKLENITSITSAGDRHDAADHEVNLEAVRSHQYAFETVADDLTQEQKFYVVRRLNYDNLDNFEDLPPSVAFILEKIQHLSVEESEVILKQFLKDHKGDLNVPMEDYDFVKLLVDHSSSVSAEGFQRKENSSTDEKHDAVVREKSITSLESAEHGKIFDWGLQLRTEAALVAYWSPYPEVRAVTDPFDDPETPCETLRVYVIGIIWVVLGTVINQFFVERMPSISLGSSVVQLLVYPSGKLLEYILPAKTFKIWRWNINLNPGPWSHKEQMLATLCYSVSGGAVYATYFINLQKLDRYYANPSFKIGAQFLIVFSSNFLGFGFAGIFRKYVVYPVSAIFPNLLPTLAINRALVQPEKKETINGWKISSYSFFLIVFGASFLYFWVPNYLFDALSTFNWISWAAPDNFNVAAITGSQTGLGLNPITTFDWNIISYNSPLVIPFFAQINSYLGMLLGFFLIIGLWWSNYKWTGYLPINSNSIFTNTGDYYAVTEVLNSEKKLDLAKYEEIGPPFYTAANMIAYGSFFALYPLNFFYVLLTDWKSISFATVSLIKSFRFKKRSSTYEGFDDPFSTSMKAYPEVPEWWFFIILIISIVFAIITVEVYNLQTPVWTIFFAIALNFVFLLPFVIVYASTGTSMSINVLLEMIIGYALPGNGTALNYVKTLGTNIDSQAENYITNQKQAHYWRIAPRALFRVQMVSVVVYSLVAVGMINVTFDTIEDYCSPRQSQKFTCPGSNTFYSASVLWGVIGPKRVFGGLYPIFQWTFLIGFLLAFPCWALKRYYGHTRFGKYFHPIVFTSGLIGYAPYNLSYYTPGMYVSAVFMLYLKKTKLAWWKKYNFILSGGLDGGIAFSSIIIFFAVQYHSKNISWWGNNVNDNVLDADAPARLNATVDAPDGYFGPRYGHFP</sequence>
<feature type="transmembrane region" description="Helical" evidence="9">
    <location>
        <begin position="584"/>
        <end position="604"/>
    </location>
</feature>
<evidence type="ECO:0000313" key="11">
    <source>
        <dbReference type="Proteomes" id="UP000244406"/>
    </source>
</evidence>
<keyword evidence="8 9" id="KW-0472">Membrane</keyword>
<dbReference type="NCBIfam" id="TIGR00728">
    <property type="entry name" value="OPT_sfam"/>
    <property type="match status" value="1"/>
</dbReference>
<keyword evidence="5" id="KW-0571">Peptide transport</keyword>
<dbReference type="GO" id="GO:0015031">
    <property type="term" value="P:protein transport"/>
    <property type="evidence" value="ECO:0007669"/>
    <property type="project" value="UniProtKB-KW"/>
</dbReference>
<dbReference type="InterPro" id="IPR004813">
    <property type="entry name" value="OPT"/>
</dbReference>
<organism evidence="10 11">
    <name type="scientific">Candidozyma duobushaemuli</name>
    <dbReference type="NCBI Taxonomy" id="1231522"/>
    <lineage>
        <taxon>Eukaryota</taxon>
        <taxon>Fungi</taxon>
        <taxon>Dikarya</taxon>
        <taxon>Ascomycota</taxon>
        <taxon>Saccharomycotina</taxon>
        <taxon>Pichiomycetes</taxon>
        <taxon>Metschnikowiaceae</taxon>
        <taxon>Candidozyma</taxon>
    </lineage>
</organism>
<evidence type="ECO:0000256" key="7">
    <source>
        <dbReference type="ARBA" id="ARBA00022989"/>
    </source>
</evidence>
<feature type="transmembrane region" description="Helical" evidence="9">
    <location>
        <begin position="692"/>
        <end position="712"/>
    </location>
</feature>
<dbReference type="GeneID" id="37001570"/>
<evidence type="ECO:0000256" key="8">
    <source>
        <dbReference type="ARBA" id="ARBA00023136"/>
    </source>
</evidence>
<dbReference type="GO" id="GO:0035673">
    <property type="term" value="F:oligopeptide transmembrane transporter activity"/>
    <property type="evidence" value="ECO:0007669"/>
    <property type="project" value="InterPro"/>
</dbReference>
<evidence type="ECO:0000256" key="3">
    <source>
        <dbReference type="ARBA" id="ARBA00022448"/>
    </source>
</evidence>
<feature type="transmembrane region" description="Helical" evidence="9">
    <location>
        <begin position="305"/>
        <end position="325"/>
    </location>
</feature>
<dbReference type="RefSeq" id="XP_025334405.1">
    <property type="nucleotide sequence ID" value="XM_025480105.1"/>
</dbReference>
<feature type="transmembrane region" description="Helical" evidence="9">
    <location>
        <begin position="370"/>
        <end position="386"/>
    </location>
</feature>